<dbReference type="EMBL" id="JAEPES010000002">
    <property type="protein sequence ID" value="MBK4347527.1"/>
    <property type="molecule type" value="Genomic_DNA"/>
</dbReference>
<comment type="caution">
    <text evidence="1">The sequence shown here is derived from an EMBL/GenBank/DDBJ whole genome shotgun (WGS) entry which is preliminary data.</text>
</comment>
<organism evidence="1 2">
    <name type="scientific">Lacisediminihabitans changchengi</name>
    <dbReference type="NCBI Taxonomy" id="2787634"/>
    <lineage>
        <taxon>Bacteria</taxon>
        <taxon>Bacillati</taxon>
        <taxon>Actinomycetota</taxon>
        <taxon>Actinomycetes</taxon>
        <taxon>Micrococcales</taxon>
        <taxon>Microbacteriaceae</taxon>
        <taxon>Lacisediminihabitans</taxon>
    </lineage>
</organism>
<evidence type="ECO:0000313" key="2">
    <source>
        <dbReference type="Proteomes" id="UP000636458"/>
    </source>
</evidence>
<protein>
    <submittedName>
        <fullName evidence="1">Uncharacterized protein</fullName>
    </submittedName>
</protein>
<gene>
    <name evidence="1" type="ORF">IV501_07770</name>
</gene>
<accession>A0A934SIX6</accession>
<evidence type="ECO:0000313" key="1">
    <source>
        <dbReference type="EMBL" id="MBK4347527.1"/>
    </source>
</evidence>
<reference evidence="1" key="1">
    <citation type="submission" date="2021-01" db="EMBL/GenBank/DDBJ databases">
        <title>Lacisediminihabitans sp. nov. strain G11-30, isolated from Antarctic Soil.</title>
        <authorList>
            <person name="Li J."/>
        </authorList>
    </citation>
    <scope>NUCLEOTIDE SEQUENCE</scope>
    <source>
        <strain evidence="1">G11-30</strain>
    </source>
</reference>
<dbReference type="PROSITE" id="PS51257">
    <property type="entry name" value="PROKAR_LIPOPROTEIN"/>
    <property type="match status" value="1"/>
</dbReference>
<dbReference type="AlphaFoldDB" id="A0A934SIX6"/>
<dbReference type="RefSeq" id="WP_200555888.1">
    <property type="nucleotide sequence ID" value="NZ_JAEPES010000002.1"/>
</dbReference>
<sequence length="286" mass="30200">MRSRAVLALAVVVLAGVGLITACSEAAPLVTPHITLDLSVFQLRSDYAPRQAQIEIHNRSPHDITVTSARFSSTWFDGDASSASAPATVLAGATTDFPVVLGAPLCTAATAVPRVTVEYRTKNGARGEVTATPSIPFDSLGTVHASDCAKVAFETVATITPATALRYEEVDGRPIALLDLTFAPTGAAGSVILRSTEDTTLLAQREGQLRTVDLTFSAASAPTVLTLDYVPSRCEQHVVAEDKVGTQVPIRADAGSFSNALFTVAVSPAVKAEFYDWFARYCGWKN</sequence>
<dbReference type="Proteomes" id="UP000636458">
    <property type="component" value="Unassembled WGS sequence"/>
</dbReference>
<keyword evidence="2" id="KW-1185">Reference proteome</keyword>
<proteinExistence type="predicted"/>
<name>A0A934SIX6_9MICO</name>